<evidence type="ECO:0000256" key="1">
    <source>
        <dbReference type="SAM" id="MobiDB-lite"/>
    </source>
</evidence>
<keyword evidence="3" id="KW-1185">Reference proteome</keyword>
<sequence length="100" mass="11467">MKFENAAPADTKRRAKKNFNNVAPAWQPEEIAVPERSYASNERYGGRRSTGKPSNFSKTRGKRQEYAPLETEAQYHGQETRRKSSGRTRRVAVPNRSGRR</sequence>
<gene>
    <name evidence="2" type="ORF">KDK_74960</name>
</gene>
<feature type="region of interest" description="Disordered" evidence="1">
    <location>
        <begin position="1"/>
        <end position="100"/>
    </location>
</feature>
<evidence type="ECO:0000313" key="3">
    <source>
        <dbReference type="Proteomes" id="UP000287188"/>
    </source>
</evidence>
<dbReference type="Proteomes" id="UP000287188">
    <property type="component" value="Unassembled WGS sequence"/>
</dbReference>
<protein>
    <submittedName>
        <fullName evidence="2">Uncharacterized protein</fullName>
    </submittedName>
</protein>
<dbReference type="RefSeq" id="WP_126557080.1">
    <property type="nucleotide sequence ID" value="NZ_BIFS01000002.1"/>
</dbReference>
<dbReference type="AlphaFoldDB" id="A0A402AX68"/>
<dbReference type="EMBL" id="BIFS01000002">
    <property type="protein sequence ID" value="GCE23696.1"/>
    <property type="molecule type" value="Genomic_DNA"/>
</dbReference>
<comment type="caution">
    <text evidence="2">The sequence shown here is derived from an EMBL/GenBank/DDBJ whole genome shotgun (WGS) entry which is preliminary data.</text>
</comment>
<proteinExistence type="predicted"/>
<evidence type="ECO:0000313" key="2">
    <source>
        <dbReference type="EMBL" id="GCE23696.1"/>
    </source>
</evidence>
<accession>A0A402AX68</accession>
<organism evidence="2 3">
    <name type="scientific">Dictyobacter kobayashii</name>
    <dbReference type="NCBI Taxonomy" id="2014872"/>
    <lineage>
        <taxon>Bacteria</taxon>
        <taxon>Bacillati</taxon>
        <taxon>Chloroflexota</taxon>
        <taxon>Ktedonobacteria</taxon>
        <taxon>Ktedonobacterales</taxon>
        <taxon>Dictyobacteraceae</taxon>
        <taxon>Dictyobacter</taxon>
    </lineage>
</organism>
<reference evidence="3" key="1">
    <citation type="submission" date="2018-12" db="EMBL/GenBank/DDBJ databases">
        <title>Tengunoibacter tsumagoiensis gen. nov., sp. nov., Dictyobacter kobayashii sp. nov., D. alpinus sp. nov., and D. joshuensis sp. nov. and description of Dictyobacteraceae fam. nov. within the order Ktedonobacterales isolated from Tengu-no-mugimeshi.</title>
        <authorList>
            <person name="Wang C.M."/>
            <person name="Zheng Y."/>
            <person name="Sakai Y."/>
            <person name="Toyoda A."/>
            <person name="Minakuchi Y."/>
            <person name="Abe K."/>
            <person name="Yokota A."/>
            <person name="Yabe S."/>
        </authorList>
    </citation>
    <scope>NUCLEOTIDE SEQUENCE [LARGE SCALE GENOMIC DNA]</scope>
    <source>
        <strain evidence="3">Uno11</strain>
    </source>
</reference>
<name>A0A402AX68_9CHLR</name>